<evidence type="ECO:0000256" key="2">
    <source>
        <dbReference type="SAM" id="Phobius"/>
    </source>
</evidence>
<keyword evidence="2" id="KW-0472">Membrane</keyword>
<evidence type="ECO:0000313" key="4">
    <source>
        <dbReference type="Proteomes" id="UP000700596"/>
    </source>
</evidence>
<protein>
    <submittedName>
        <fullName evidence="3">Uncharacterized protein</fullName>
    </submittedName>
</protein>
<evidence type="ECO:0000256" key="1">
    <source>
        <dbReference type="SAM" id="MobiDB-lite"/>
    </source>
</evidence>
<organism evidence="3 4">
    <name type="scientific">Dendryphion nanum</name>
    <dbReference type="NCBI Taxonomy" id="256645"/>
    <lineage>
        <taxon>Eukaryota</taxon>
        <taxon>Fungi</taxon>
        <taxon>Dikarya</taxon>
        <taxon>Ascomycota</taxon>
        <taxon>Pezizomycotina</taxon>
        <taxon>Dothideomycetes</taxon>
        <taxon>Pleosporomycetidae</taxon>
        <taxon>Pleosporales</taxon>
        <taxon>Torulaceae</taxon>
        <taxon>Dendryphion</taxon>
    </lineage>
</organism>
<dbReference type="EMBL" id="JAGMWT010000019">
    <property type="protein sequence ID" value="KAH7113244.1"/>
    <property type="molecule type" value="Genomic_DNA"/>
</dbReference>
<feature type="transmembrane region" description="Helical" evidence="2">
    <location>
        <begin position="219"/>
        <end position="241"/>
    </location>
</feature>
<comment type="caution">
    <text evidence="3">The sequence shown here is derived from an EMBL/GenBank/DDBJ whole genome shotgun (WGS) entry which is preliminary data.</text>
</comment>
<feature type="region of interest" description="Disordered" evidence="1">
    <location>
        <begin position="246"/>
        <end position="271"/>
    </location>
</feature>
<reference evidence="3" key="1">
    <citation type="journal article" date="2021" name="Nat. Commun.">
        <title>Genetic determinants of endophytism in the Arabidopsis root mycobiome.</title>
        <authorList>
            <person name="Mesny F."/>
            <person name="Miyauchi S."/>
            <person name="Thiergart T."/>
            <person name="Pickel B."/>
            <person name="Atanasova L."/>
            <person name="Karlsson M."/>
            <person name="Huettel B."/>
            <person name="Barry K.W."/>
            <person name="Haridas S."/>
            <person name="Chen C."/>
            <person name="Bauer D."/>
            <person name="Andreopoulos W."/>
            <person name="Pangilinan J."/>
            <person name="LaButti K."/>
            <person name="Riley R."/>
            <person name="Lipzen A."/>
            <person name="Clum A."/>
            <person name="Drula E."/>
            <person name="Henrissat B."/>
            <person name="Kohler A."/>
            <person name="Grigoriev I.V."/>
            <person name="Martin F.M."/>
            <person name="Hacquard S."/>
        </authorList>
    </citation>
    <scope>NUCLEOTIDE SEQUENCE</scope>
    <source>
        <strain evidence="3">MPI-CAGE-CH-0243</strain>
    </source>
</reference>
<keyword evidence="4" id="KW-1185">Reference proteome</keyword>
<keyword evidence="2" id="KW-1133">Transmembrane helix</keyword>
<name>A0A9P9D614_9PLEO</name>
<dbReference type="AlphaFoldDB" id="A0A9P9D614"/>
<keyword evidence="2" id="KW-0812">Transmembrane</keyword>
<dbReference type="OrthoDB" id="5985073at2759"/>
<accession>A0A9P9D614</accession>
<evidence type="ECO:0000313" key="3">
    <source>
        <dbReference type="EMBL" id="KAH7113244.1"/>
    </source>
</evidence>
<dbReference type="Proteomes" id="UP000700596">
    <property type="component" value="Unassembled WGS sequence"/>
</dbReference>
<gene>
    <name evidence="3" type="ORF">B0J11DRAFT_146054</name>
</gene>
<proteinExistence type="predicted"/>
<sequence>MAPKYLDGRQASPTTANIVSSVLRQPTTVIPLTTTFTPPATCTAGILSMLPPPGFLIWANEPIPARNQTSSACYPPEFMKAYTSISSERVGSSIVPAMGNLACPKSFCTVFAANNNYLACCPSGYKFHPPETMVDSSRPAYGGTCYSDFTVSSTYTIVAYDSAGESRTQQFIASTAGAQAYAHPIDGFAATPAAIRCEADTRETFAANTDKNALSPGGIVGAVFGGLGGLAVLIALVVFMLRSQKNSNSNSKWPGGLHEISSSDEKPPNPFANILTAESKAVSVSAAEIGSSQSRLSEKRTSVFYEAHELSAHAITKPEPVYEVEANEKGNKSSVTSYA</sequence>